<dbReference type="GO" id="GO:0005524">
    <property type="term" value="F:ATP binding"/>
    <property type="evidence" value="ECO:0007669"/>
    <property type="project" value="UniProtKB-KW"/>
</dbReference>
<organism evidence="6 7">
    <name type="scientific">Lacticaseibacillus pantheris DSM 15945 = JCM 12539 = NBRC 106106</name>
    <dbReference type="NCBI Taxonomy" id="1423783"/>
    <lineage>
        <taxon>Bacteria</taxon>
        <taxon>Bacillati</taxon>
        <taxon>Bacillota</taxon>
        <taxon>Bacilli</taxon>
        <taxon>Lactobacillales</taxon>
        <taxon>Lactobacillaceae</taxon>
        <taxon>Lacticaseibacillus</taxon>
    </lineage>
</organism>
<evidence type="ECO:0000256" key="2">
    <source>
        <dbReference type="ARBA" id="ARBA00022840"/>
    </source>
</evidence>
<dbReference type="PROSITE" id="PS51194">
    <property type="entry name" value="HELICASE_CTER"/>
    <property type="match status" value="1"/>
</dbReference>
<evidence type="ECO:0000259" key="4">
    <source>
        <dbReference type="PROSITE" id="PS51192"/>
    </source>
</evidence>
<dbReference type="EMBL" id="AZFJ01000036">
    <property type="protein sequence ID" value="KRL87022.1"/>
    <property type="molecule type" value="Genomic_DNA"/>
</dbReference>
<dbReference type="Proteomes" id="UP000051922">
    <property type="component" value="Unassembled WGS sequence"/>
</dbReference>
<dbReference type="OrthoDB" id="2077914at2"/>
<dbReference type="PROSITE" id="PS51192">
    <property type="entry name" value="HELICASE_ATP_BIND_1"/>
    <property type="match status" value="1"/>
</dbReference>
<evidence type="ECO:0000313" key="6">
    <source>
        <dbReference type="EMBL" id="KRL87022.1"/>
    </source>
</evidence>
<dbReference type="GO" id="GO:0006270">
    <property type="term" value="P:DNA replication initiation"/>
    <property type="evidence" value="ECO:0007669"/>
    <property type="project" value="TreeGrafter"/>
</dbReference>
<dbReference type="InterPro" id="IPR027417">
    <property type="entry name" value="P-loop_NTPase"/>
</dbReference>
<keyword evidence="6" id="KW-0378">Hydrolase</keyword>
<dbReference type="GO" id="GO:0006302">
    <property type="term" value="P:double-strand break repair"/>
    <property type="evidence" value="ECO:0007669"/>
    <property type="project" value="TreeGrafter"/>
</dbReference>
<keyword evidence="6" id="KW-0347">Helicase</keyword>
<dbReference type="AlphaFoldDB" id="A0A0R1U266"/>
<keyword evidence="1" id="KW-0547">Nucleotide-binding</keyword>
<dbReference type="PANTHER" id="PTHR30580:SF1">
    <property type="entry name" value="COMF OPERON PROTEIN 1"/>
    <property type="match status" value="1"/>
</dbReference>
<dbReference type="PATRIC" id="fig|1423783.4.peg.232"/>
<dbReference type="GO" id="GO:0006310">
    <property type="term" value="P:DNA recombination"/>
    <property type="evidence" value="ECO:0007669"/>
    <property type="project" value="TreeGrafter"/>
</dbReference>
<evidence type="ECO:0000313" key="7">
    <source>
        <dbReference type="Proteomes" id="UP000051922"/>
    </source>
</evidence>
<dbReference type="SUPFAM" id="SSF52540">
    <property type="entry name" value="P-loop containing nucleoside triphosphate hydrolases"/>
    <property type="match status" value="1"/>
</dbReference>
<evidence type="ECO:0000256" key="3">
    <source>
        <dbReference type="ARBA" id="ARBA00023125"/>
    </source>
</evidence>
<dbReference type="GO" id="GO:0003677">
    <property type="term" value="F:DNA binding"/>
    <property type="evidence" value="ECO:0007669"/>
    <property type="project" value="UniProtKB-KW"/>
</dbReference>
<dbReference type="GO" id="GO:0016787">
    <property type="term" value="F:hydrolase activity"/>
    <property type="evidence" value="ECO:0007669"/>
    <property type="project" value="InterPro"/>
</dbReference>
<keyword evidence="2" id="KW-0067">ATP-binding</keyword>
<dbReference type="PANTHER" id="PTHR30580">
    <property type="entry name" value="PRIMOSOMAL PROTEIN N"/>
    <property type="match status" value="1"/>
</dbReference>
<dbReference type="InterPro" id="IPR014001">
    <property type="entry name" value="Helicase_ATP-bd"/>
</dbReference>
<reference evidence="6 7" key="1">
    <citation type="journal article" date="2015" name="Genome Announc.">
        <title>Expanding the biotechnology potential of lactobacilli through comparative genomics of 213 strains and associated genera.</title>
        <authorList>
            <person name="Sun Z."/>
            <person name="Harris H.M."/>
            <person name="McCann A."/>
            <person name="Guo C."/>
            <person name="Argimon S."/>
            <person name="Zhang W."/>
            <person name="Yang X."/>
            <person name="Jeffery I.B."/>
            <person name="Cooney J.C."/>
            <person name="Kagawa T.F."/>
            <person name="Liu W."/>
            <person name="Song Y."/>
            <person name="Salvetti E."/>
            <person name="Wrobel A."/>
            <person name="Rasinkangas P."/>
            <person name="Parkhill J."/>
            <person name="Rea M.C."/>
            <person name="O'Sullivan O."/>
            <person name="Ritari J."/>
            <person name="Douillard F.P."/>
            <person name="Paul Ross R."/>
            <person name="Yang R."/>
            <person name="Briner A.E."/>
            <person name="Felis G.E."/>
            <person name="de Vos W.M."/>
            <person name="Barrangou R."/>
            <person name="Klaenhammer T.R."/>
            <person name="Caufield P.W."/>
            <person name="Cui Y."/>
            <person name="Zhang H."/>
            <person name="O'Toole P.W."/>
        </authorList>
    </citation>
    <scope>NUCLEOTIDE SEQUENCE [LARGE SCALE GENOMIC DNA]</scope>
    <source>
        <strain evidence="6 7">DSM 15945</strain>
    </source>
</reference>
<evidence type="ECO:0000259" key="5">
    <source>
        <dbReference type="PROSITE" id="PS51194"/>
    </source>
</evidence>
<sequence length="437" mass="47719">MVETDLWPALAGQQLTEREAINAGIPANSLAQVPAVSAVEADKHGWQCARCQAWSPAKVSTLPAGWGYCAECIVLGRLTSQDKLYRFPPDSKPEQPNLTMTWSGQLTPEQDRVARELIGAFKAGERRLLWAVTGAGKTEMLFPVIEHALRTGGRVAIVSPRVDVILELAPRLQQAFADVEQVVRYGGTGPAASVPLVLATTHQLLRYRAAFALVVVDEVDAFPYTTEPMLARAVDQAAAGAVLYLTATPGADLLRQVRRHQLAVSYLPRRFHGAPLPEPRVTLAPDGGVGMPGRLVRLVREVMSKDGSQVMIFVPAIRQLQRVQTALANRDIPAETVYAGDPRRAEKVQAFRKGQPRVLVTTTILERGVTIYNCAVMVLHADTALFGVSALVQMAGRAGRDRDHPDNSVWYVCTHYTVNIRGALRQIKHLNARGADK</sequence>
<comment type="caution">
    <text evidence="6">The sequence shown here is derived from an EMBL/GenBank/DDBJ whole genome shotgun (WGS) entry which is preliminary data.</text>
</comment>
<dbReference type="Pfam" id="PF00271">
    <property type="entry name" value="Helicase_C"/>
    <property type="match status" value="1"/>
</dbReference>
<dbReference type="Gene3D" id="3.40.50.300">
    <property type="entry name" value="P-loop containing nucleotide triphosphate hydrolases"/>
    <property type="match status" value="2"/>
</dbReference>
<feature type="domain" description="Helicase ATP-binding" evidence="4">
    <location>
        <begin position="118"/>
        <end position="267"/>
    </location>
</feature>
<evidence type="ECO:0000256" key="1">
    <source>
        <dbReference type="ARBA" id="ARBA00022741"/>
    </source>
</evidence>
<dbReference type="STRING" id="1423783.FC50_GL000223"/>
<dbReference type="SMART" id="SM00487">
    <property type="entry name" value="DEXDc"/>
    <property type="match status" value="1"/>
</dbReference>
<dbReference type="Pfam" id="PF04851">
    <property type="entry name" value="ResIII"/>
    <property type="match status" value="1"/>
</dbReference>
<dbReference type="SMART" id="SM00490">
    <property type="entry name" value="HELICc"/>
    <property type="match status" value="1"/>
</dbReference>
<dbReference type="InterPro" id="IPR006935">
    <property type="entry name" value="Helicase/UvrB_N"/>
</dbReference>
<gene>
    <name evidence="6" type="ORF">FC50_GL000223</name>
</gene>
<feature type="domain" description="Helicase C-terminal" evidence="5">
    <location>
        <begin position="294"/>
        <end position="437"/>
    </location>
</feature>
<protein>
    <submittedName>
        <fullName evidence="6">Superfamily II DNA RNA helicase</fullName>
    </submittedName>
</protein>
<dbReference type="RefSeq" id="WP_054649660.1">
    <property type="nucleotide sequence ID" value="NZ_AZFJ01000036.1"/>
</dbReference>
<accession>A0A0R1U266</accession>
<keyword evidence="3" id="KW-0238">DNA-binding</keyword>
<dbReference type="GO" id="GO:0043138">
    <property type="term" value="F:3'-5' DNA helicase activity"/>
    <property type="evidence" value="ECO:0007669"/>
    <property type="project" value="TreeGrafter"/>
</dbReference>
<dbReference type="InterPro" id="IPR001650">
    <property type="entry name" value="Helicase_C-like"/>
</dbReference>
<keyword evidence="7" id="KW-1185">Reference proteome</keyword>
<proteinExistence type="predicted"/>
<name>A0A0R1U266_9LACO</name>